<keyword evidence="2" id="KW-1185">Reference proteome</keyword>
<dbReference type="RefSeq" id="XP_018285981.1">
    <property type="nucleotide sequence ID" value="XM_018437119.1"/>
</dbReference>
<dbReference type="VEuPathDB" id="FungiDB:PHYBLDRAFT_173853"/>
<name>A0A162ZMY5_PHYB8</name>
<dbReference type="EMBL" id="KV440997">
    <property type="protein sequence ID" value="OAD67941.1"/>
    <property type="molecule type" value="Genomic_DNA"/>
</dbReference>
<sequence>MIETQLFFVSANCNVSDLQENQYKNLLKLVELYFVIARFLFLNTVQGPSLGGCACSIAICLLPKFRQFKEKRFIFLISSHFVKRIIKHAILYNSIEAFCIKFIFAKVDTLQSLGVLINSFAEFNFFQKLKHLDGSHRRYMKIFILKRKVM</sequence>
<dbReference type="InParanoid" id="A0A162ZMY5"/>
<protein>
    <submittedName>
        <fullName evidence="1">Uncharacterized protein</fullName>
    </submittedName>
</protein>
<evidence type="ECO:0000313" key="2">
    <source>
        <dbReference type="Proteomes" id="UP000077315"/>
    </source>
</evidence>
<organism evidence="1 2">
    <name type="scientific">Phycomyces blakesleeanus (strain ATCC 8743b / DSM 1359 / FGSC 10004 / NBRC 33097 / NRRL 1555)</name>
    <dbReference type="NCBI Taxonomy" id="763407"/>
    <lineage>
        <taxon>Eukaryota</taxon>
        <taxon>Fungi</taxon>
        <taxon>Fungi incertae sedis</taxon>
        <taxon>Mucoromycota</taxon>
        <taxon>Mucoromycotina</taxon>
        <taxon>Mucoromycetes</taxon>
        <taxon>Mucorales</taxon>
        <taxon>Phycomycetaceae</taxon>
        <taxon>Phycomyces</taxon>
    </lineage>
</organism>
<reference evidence="2" key="1">
    <citation type="submission" date="2015-06" db="EMBL/GenBank/DDBJ databases">
        <title>Expansion of signal transduction pathways in fungi by whole-genome duplication.</title>
        <authorList>
            <consortium name="DOE Joint Genome Institute"/>
            <person name="Corrochano L.M."/>
            <person name="Kuo A."/>
            <person name="Marcet-Houben M."/>
            <person name="Polaino S."/>
            <person name="Salamov A."/>
            <person name="Villalobos J.M."/>
            <person name="Alvarez M.I."/>
            <person name="Avalos J."/>
            <person name="Benito E.P."/>
            <person name="Benoit I."/>
            <person name="Burger G."/>
            <person name="Camino L.P."/>
            <person name="Canovas D."/>
            <person name="Cerda-Olmedo E."/>
            <person name="Cheng J.-F."/>
            <person name="Dominguez A."/>
            <person name="Elias M."/>
            <person name="Eslava A.P."/>
            <person name="Glaser F."/>
            <person name="Grimwood J."/>
            <person name="Gutierrez G."/>
            <person name="Heitman J."/>
            <person name="Henrissat B."/>
            <person name="Iturriaga E.A."/>
            <person name="Lang B.F."/>
            <person name="Lavin J.L."/>
            <person name="Lee S."/>
            <person name="Li W."/>
            <person name="Lindquist E."/>
            <person name="Lopez-Garcia S."/>
            <person name="Luque E.M."/>
            <person name="Marcos A.T."/>
            <person name="Martin J."/>
            <person name="McCluskey K."/>
            <person name="Medina H.R."/>
            <person name="Miralles-Duran A."/>
            <person name="Miyazaki A."/>
            <person name="Munoz-Torres E."/>
            <person name="Oguiza J.A."/>
            <person name="Ohm R."/>
            <person name="Olmedo M."/>
            <person name="Orejas M."/>
            <person name="Ortiz-Castellanos L."/>
            <person name="Pisabarro A.G."/>
            <person name="Rodriguez-Romero J."/>
            <person name="Ruiz-Herrera J."/>
            <person name="Ruiz-Vazquez R."/>
            <person name="Sanz C."/>
            <person name="Schackwitz W."/>
            <person name="Schmutz J."/>
            <person name="Shahriari M."/>
            <person name="Shelest E."/>
            <person name="Silva-Franco F."/>
            <person name="Soanes D."/>
            <person name="Syed K."/>
            <person name="Tagua V.G."/>
            <person name="Talbot N.J."/>
            <person name="Thon M."/>
            <person name="De vries R.P."/>
            <person name="Wiebenga A."/>
            <person name="Yadav J.S."/>
            <person name="Braun E.L."/>
            <person name="Baker S."/>
            <person name="Garre V."/>
            <person name="Horwitz B."/>
            <person name="Torres-Martinez S."/>
            <person name="Idnurm A."/>
            <person name="Herrera-Estrella A."/>
            <person name="Gabaldon T."/>
            <person name="Grigoriev I.V."/>
        </authorList>
    </citation>
    <scope>NUCLEOTIDE SEQUENCE [LARGE SCALE GENOMIC DNA]</scope>
    <source>
        <strain evidence="2">NRRL 1555(-)</strain>
    </source>
</reference>
<proteinExistence type="predicted"/>
<dbReference type="GeneID" id="28998025"/>
<evidence type="ECO:0000313" key="1">
    <source>
        <dbReference type="EMBL" id="OAD67941.1"/>
    </source>
</evidence>
<dbReference type="Proteomes" id="UP000077315">
    <property type="component" value="Unassembled WGS sequence"/>
</dbReference>
<dbReference type="AlphaFoldDB" id="A0A162ZMY5"/>
<gene>
    <name evidence="1" type="ORF">PHYBLDRAFT_173853</name>
</gene>
<accession>A0A162ZMY5</accession>